<proteinExistence type="predicted"/>
<organism evidence="1 2">
    <name type="scientific">Cupriavidus pinatubonensis</name>
    <dbReference type="NCBI Taxonomy" id="248026"/>
    <lineage>
        <taxon>Bacteria</taxon>
        <taxon>Pseudomonadati</taxon>
        <taxon>Pseudomonadota</taxon>
        <taxon>Betaproteobacteria</taxon>
        <taxon>Burkholderiales</taxon>
        <taxon>Burkholderiaceae</taxon>
        <taxon>Cupriavidus</taxon>
    </lineage>
</organism>
<accession>A0ABN7YEY5</accession>
<protein>
    <submittedName>
        <fullName evidence="1">Uncharacterized protein</fullName>
    </submittedName>
</protein>
<evidence type="ECO:0000313" key="1">
    <source>
        <dbReference type="EMBL" id="CAG9170812.1"/>
    </source>
</evidence>
<reference evidence="1 2" key="1">
    <citation type="submission" date="2021-08" db="EMBL/GenBank/DDBJ databases">
        <authorList>
            <person name="Peeters C."/>
        </authorList>
    </citation>
    <scope>NUCLEOTIDE SEQUENCE [LARGE SCALE GENOMIC DNA]</scope>
    <source>
        <strain evidence="1 2">LMG 23994</strain>
    </source>
</reference>
<gene>
    <name evidence="1" type="ORF">LMG23994_02011</name>
</gene>
<name>A0ABN7YEY5_9BURK</name>
<evidence type="ECO:0000313" key="2">
    <source>
        <dbReference type="Proteomes" id="UP000701702"/>
    </source>
</evidence>
<dbReference type="EMBL" id="CAJZAF010000009">
    <property type="protein sequence ID" value="CAG9170812.1"/>
    <property type="molecule type" value="Genomic_DNA"/>
</dbReference>
<dbReference type="Proteomes" id="UP000701702">
    <property type="component" value="Unassembled WGS sequence"/>
</dbReference>
<keyword evidence="2" id="KW-1185">Reference proteome</keyword>
<dbReference type="RefSeq" id="WP_224001799.1">
    <property type="nucleotide sequence ID" value="NZ_CAJZAF010000009.1"/>
</dbReference>
<comment type="caution">
    <text evidence="1">The sequence shown here is derived from an EMBL/GenBank/DDBJ whole genome shotgun (WGS) entry which is preliminary data.</text>
</comment>
<sequence>MLKLKAICDADISGSAVPDLVICACGYEGRATAVAAKMHELGMNPASRQVAFGFGTQQVLKYSENKAWFEAHGFDVVETMDESFRQGVDAILRETSQHLDHVKIEIDVSCLNRFRLAHLIDAVRCMEVKSAAVNFHYCLAEYTPPIEDAAPIVTVEPVIPQFSGWTTRPDRPPAAIVGLGYETNKAIGVVDHLEINNATWAFYPVSPIPEYHDSLQQANESLLRLIQTDGRCRPYEVGQPAKLFQEVNSLVHMLRTNFNIVLIPFGPKLFALVVLLVGCMHDDVGVWRVSSDSLEQAVNRVSSGNFIGLHVDFLGETTDF</sequence>